<reference evidence="1" key="1">
    <citation type="submission" date="2017-05" db="UniProtKB">
        <authorList>
            <consortium name="EnsemblMetazoa"/>
        </authorList>
    </citation>
    <scope>IDENTIFICATION</scope>
</reference>
<organism evidence="1">
    <name type="scientific">Amphimedon queenslandica</name>
    <name type="common">Sponge</name>
    <dbReference type="NCBI Taxonomy" id="400682"/>
    <lineage>
        <taxon>Eukaryota</taxon>
        <taxon>Metazoa</taxon>
        <taxon>Porifera</taxon>
        <taxon>Demospongiae</taxon>
        <taxon>Heteroscleromorpha</taxon>
        <taxon>Haplosclerida</taxon>
        <taxon>Niphatidae</taxon>
        <taxon>Amphimedon</taxon>
    </lineage>
</organism>
<dbReference type="AlphaFoldDB" id="A0A1X7VWA2"/>
<proteinExistence type="predicted"/>
<protein>
    <submittedName>
        <fullName evidence="1">Uncharacterized protein</fullName>
    </submittedName>
</protein>
<dbReference type="InParanoid" id="A0A1X7VWA2"/>
<name>A0A1X7VWA2_AMPQE</name>
<evidence type="ECO:0000313" key="1">
    <source>
        <dbReference type="EnsemblMetazoa" id="Aqu2.1.44398_001"/>
    </source>
</evidence>
<dbReference type="EnsemblMetazoa" id="Aqu2.1.44398_001">
    <property type="protein sequence ID" value="Aqu2.1.44398_001"/>
    <property type="gene ID" value="Aqu2.1.44398"/>
</dbReference>
<sequence length="47" mass="5663">TWQFNLLENNQTHKKGMDRMKRAFAFYMTVKTIYRQRTKEPSIAGPK</sequence>
<accession>A0A1X7VWA2</accession>